<evidence type="ECO:0008006" key="3">
    <source>
        <dbReference type="Google" id="ProtNLM"/>
    </source>
</evidence>
<accession>A0ABQ3GUD6</accession>
<sequence length="301" mass="34046">MNWTSLLQPKPTVDSLVKGHFFVIKFTPDAIAKEVFNLGIGFIEEGSEAIRFKLAHSSLQGFACIYGKNAVQGLRLLLQSISTALNTVGYSFPPSSQVAYTTLMPVKGLSIETVLNSLYRDYVHMDHFQENKKSKASILNTVDLRKGLKQNLKSINKTEYYQEKEIFLKSDIDSGNIALDLPIWRPQQENSLFGSEHLFASVVSADYIEKNALSFNLDYLGCSNIQNACLLTGREAKAGLFIYRPSLNERVTKEVVDIIDNHIEKSLYTLERLRQKEGYNIEIEVFYSEEDVYDKVAAFVT</sequence>
<evidence type="ECO:0000313" key="2">
    <source>
        <dbReference type="Proteomes" id="UP000610203"/>
    </source>
</evidence>
<comment type="caution">
    <text evidence="1">The sequence shown here is derived from an EMBL/GenBank/DDBJ whole genome shotgun (WGS) entry which is preliminary data.</text>
</comment>
<dbReference type="Proteomes" id="UP000610203">
    <property type="component" value="Unassembled WGS sequence"/>
</dbReference>
<evidence type="ECO:0000313" key="1">
    <source>
        <dbReference type="EMBL" id="GHD35827.1"/>
    </source>
</evidence>
<gene>
    <name evidence="1" type="ORF">GCM10016272_22190</name>
</gene>
<proteinExistence type="predicted"/>
<name>A0ABQ3GUD6_9GAMM</name>
<keyword evidence="2" id="KW-1185">Reference proteome</keyword>
<organism evidence="1 2">
    <name type="scientific">Psychrobacter glaciei</name>
    <dbReference type="NCBI Taxonomy" id="619771"/>
    <lineage>
        <taxon>Bacteria</taxon>
        <taxon>Pseudomonadati</taxon>
        <taxon>Pseudomonadota</taxon>
        <taxon>Gammaproteobacteria</taxon>
        <taxon>Moraxellales</taxon>
        <taxon>Moraxellaceae</taxon>
        <taxon>Psychrobacter</taxon>
    </lineage>
</organism>
<dbReference type="EMBL" id="BMZR01000005">
    <property type="protein sequence ID" value="GHD35827.1"/>
    <property type="molecule type" value="Genomic_DNA"/>
</dbReference>
<dbReference type="RefSeq" id="WP_189585930.1">
    <property type="nucleotide sequence ID" value="NZ_BMZR01000005.1"/>
</dbReference>
<protein>
    <recommendedName>
        <fullName evidence="3">DUF3037 domain-containing protein</fullName>
    </recommendedName>
</protein>
<reference evidence="2" key="1">
    <citation type="journal article" date="2019" name="Int. J. Syst. Evol. Microbiol.">
        <title>The Global Catalogue of Microorganisms (GCM) 10K type strain sequencing project: providing services to taxonomists for standard genome sequencing and annotation.</title>
        <authorList>
            <consortium name="The Broad Institute Genomics Platform"/>
            <consortium name="The Broad Institute Genome Sequencing Center for Infectious Disease"/>
            <person name="Wu L."/>
            <person name="Ma J."/>
        </authorList>
    </citation>
    <scope>NUCLEOTIDE SEQUENCE [LARGE SCALE GENOMIC DNA]</scope>
    <source>
        <strain evidence="2">KCTC 42280</strain>
    </source>
</reference>